<evidence type="ECO:0000256" key="1">
    <source>
        <dbReference type="SAM" id="Phobius"/>
    </source>
</evidence>
<name>A0A098EHD2_9BACL</name>
<feature type="transmembrane region" description="Helical" evidence="1">
    <location>
        <begin position="109"/>
        <end position="128"/>
    </location>
</feature>
<evidence type="ECO:0000313" key="3">
    <source>
        <dbReference type="Proteomes" id="UP000043699"/>
    </source>
</evidence>
<dbReference type="OrthoDB" id="9789112at2"/>
<dbReference type="Pfam" id="PF11667">
    <property type="entry name" value="DUF3267"/>
    <property type="match status" value="1"/>
</dbReference>
<dbReference type="AlphaFoldDB" id="A0A098EHD2"/>
<dbReference type="EMBL" id="CCXS01000001">
    <property type="protein sequence ID" value="CEG21195.1"/>
    <property type="molecule type" value="Genomic_DNA"/>
</dbReference>
<gene>
    <name evidence="2" type="ORF">BN1080_00099</name>
</gene>
<sequence>MEPSRVIDINLEEIAPKLLWINILLLAVFAAAYHVFAEPLSFGFSLSAILYFIIGYALLIVLHELFHLIGFLLFGKVSFASLKYGLNLKLGIAYATTSTPLPSSAMRKALLLPFWTTAVLPTLIGFWIESQTLVLLGAMLAAGAAGDFIMYRELLKEKKDIWVLDDPELPRLHLYDSKPINESPE</sequence>
<accession>A0A098EHD2</accession>
<keyword evidence="1" id="KW-1133">Transmembrane helix</keyword>
<evidence type="ECO:0000313" key="2">
    <source>
        <dbReference type="EMBL" id="CEG21195.1"/>
    </source>
</evidence>
<reference evidence="2 3" key="1">
    <citation type="submission" date="2014-09" db="EMBL/GenBank/DDBJ databases">
        <authorList>
            <person name="Urmite Genomes Urmite Genomes"/>
        </authorList>
    </citation>
    <scope>NUCLEOTIDE SEQUENCE [LARGE SCALE GENOMIC DNA]</scope>
    <source>
        <strain evidence="2 3">ES2</strain>
    </source>
</reference>
<dbReference type="InterPro" id="IPR021683">
    <property type="entry name" value="DUF3267"/>
</dbReference>
<keyword evidence="1" id="KW-0472">Membrane</keyword>
<feature type="transmembrane region" description="Helical" evidence="1">
    <location>
        <begin position="48"/>
        <end position="74"/>
    </location>
</feature>
<protein>
    <recommendedName>
        <fullName evidence="4">Zincin peptidase</fullName>
    </recommendedName>
</protein>
<keyword evidence="3" id="KW-1185">Reference proteome</keyword>
<dbReference type="RefSeq" id="WP_052649569.1">
    <property type="nucleotide sequence ID" value="NZ_CCXS01000001.1"/>
</dbReference>
<keyword evidence="1" id="KW-0812">Transmembrane</keyword>
<dbReference type="STRING" id="1499687.BN1080_00099"/>
<organism evidence="2 3">
    <name type="scientific">Planococcus massiliensis</name>
    <dbReference type="NCBI Taxonomy" id="1499687"/>
    <lineage>
        <taxon>Bacteria</taxon>
        <taxon>Bacillati</taxon>
        <taxon>Bacillota</taxon>
        <taxon>Bacilli</taxon>
        <taxon>Bacillales</taxon>
        <taxon>Caryophanaceae</taxon>
        <taxon>Planococcus</taxon>
    </lineage>
</organism>
<evidence type="ECO:0008006" key="4">
    <source>
        <dbReference type="Google" id="ProtNLM"/>
    </source>
</evidence>
<feature type="transmembrane region" description="Helical" evidence="1">
    <location>
        <begin position="134"/>
        <end position="151"/>
    </location>
</feature>
<feature type="transmembrane region" description="Helical" evidence="1">
    <location>
        <begin position="18"/>
        <end position="36"/>
    </location>
</feature>
<dbReference type="Proteomes" id="UP000043699">
    <property type="component" value="Unassembled WGS sequence"/>
</dbReference>
<proteinExistence type="predicted"/>